<accession>A0A3P7JNT1</accession>
<proteinExistence type="predicted"/>
<sequence>MLVLNWSIRGTNTSAHLVGGFPRGRFASNPFQSSQCPSVVCPSHCMTIDALPKKRIPLGREDETLISYLNCEVLLDVESVGCTPEDVFDVATGF</sequence>
<organism evidence="1 2">
    <name type="scientific">Strongylus vulgaris</name>
    <name type="common">Blood worm</name>
    <dbReference type="NCBI Taxonomy" id="40348"/>
    <lineage>
        <taxon>Eukaryota</taxon>
        <taxon>Metazoa</taxon>
        <taxon>Ecdysozoa</taxon>
        <taxon>Nematoda</taxon>
        <taxon>Chromadorea</taxon>
        <taxon>Rhabditida</taxon>
        <taxon>Rhabditina</taxon>
        <taxon>Rhabditomorpha</taxon>
        <taxon>Strongyloidea</taxon>
        <taxon>Strongylidae</taxon>
        <taxon>Strongylus</taxon>
    </lineage>
</organism>
<dbReference type="EMBL" id="UYYB01108149">
    <property type="protein sequence ID" value="VDM80314.1"/>
    <property type="molecule type" value="Genomic_DNA"/>
</dbReference>
<evidence type="ECO:0000313" key="2">
    <source>
        <dbReference type="Proteomes" id="UP000270094"/>
    </source>
</evidence>
<dbReference type="AlphaFoldDB" id="A0A3P7JNT1"/>
<protein>
    <submittedName>
        <fullName evidence="1">Uncharacterized protein</fullName>
    </submittedName>
</protein>
<dbReference type="Proteomes" id="UP000270094">
    <property type="component" value="Unassembled WGS sequence"/>
</dbReference>
<evidence type="ECO:0000313" key="1">
    <source>
        <dbReference type="EMBL" id="VDM80314.1"/>
    </source>
</evidence>
<gene>
    <name evidence="1" type="ORF">SVUK_LOCUS15312</name>
</gene>
<keyword evidence="2" id="KW-1185">Reference proteome</keyword>
<name>A0A3P7JNT1_STRVU</name>
<reference evidence="1 2" key="1">
    <citation type="submission" date="2018-11" db="EMBL/GenBank/DDBJ databases">
        <authorList>
            <consortium name="Pathogen Informatics"/>
        </authorList>
    </citation>
    <scope>NUCLEOTIDE SEQUENCE [LARGE SCALE GENOMIC DNA]</scope>
</reference>